<feature type="domain" description="Aminoglycoside phosphotransferase" evidence="1">
    <location>
        <begin position="63"/>
        <end position="294"/>
    </location>
</feature>
<dbReference type="OrthoDB" id="10003767at2759"/>
<dbReference type="InterPro" id="IPR002575">
    <property type="entry name" value="Aminoglycoside_PTrfase"/>
</dbReference>
<sequence>MERPSDHWQGFDSLSPGSDKYQRIQLLLSSANFNYLKTRGIESRMRDQTDLPTNLECRVNLTHFTSGFNNVVVELAFSDHVYWIARIPHQPLDNGDRISMLSEIATMKMIKNHTSIPIPQIFDFETSADQPFGYPFVLMECLGGRTLSNGLARAIPRQHHAKVASQLANVFTELQTLTFSRIGRLWCGENADQPAEIIAMAWHSSPGPLETSFEYFYNQRQGENREIISMHPNDPDWLTACWMLKTALTHFIIEDRVRGPFPLCHLDLHYGNMLFDNDYNLTGVIDWSSAQAAPLEQLSVCPEFVTFPGLSDEENRPIVELKSLVLDCLIEKEKDQEKRPPLDNLEADMALSPNLTPLSTYMASKSAEIVHRQYMASPRGSLWAGQMVAKLIYGNTVTWEQLKEVYGTVPLF</sequence>
<dbReference type="EMBL" id="WUBL01000053">
    <property type="protein sequence ID" value="KAF2968300.1"/>
    <property type="molecule type" value="Genomic_DNA"/>
</dbReference>
<dbReference type="Pfam" id="PF01636">
    <property type="entry name" value="APH"/>
    <property type="match status" value="1"/>
</dbReference>
<evidence type="ECO:0000313" key="2">
    <source>
        <dbReference type="EMBL" id="KAF2968300.1"/>
    </source>
</evidence>
<evidence type="ECO:0000313" key="3">
    <source>
        <dbReference type="Proteomes" id="UP000481858"/>
    </source>
</evidence>
<dbReference type="SUPFAM" id="SSF56112">
    <property type="entry name" value="Protein kinase-like (PK-like)"/>
    <property type="match status" value="1"/>
</dbReference>
<name>A0A7C8IPL9_9PEZI</name>
<protein>
    <recommendedName>
        <fullName evidence="1">Aminoglycoside phosphotransferase domain-containing protein</fullName>
    </recommendedName>
</protein>
<dbReference type="PANTHER" id="PTHR21310:SF15">
    <property type="entry name" value="AMINOGLYCOSIDE PHOSPHOTRANSFERASE DOMAIN-CONTAINING PROTEIN"/>
    <property type="match status" value="1"/>
</dbReference>
<keyword evidence="3" id="KW-1185">Reference proteome</keyword>
<comment type="caution">
    <text evidence="2">The sequence shown here is derived from an EMBL/GenBank/DDBJ whole genome shotgun (WGS) entry which is preliminary data.</text>
</comment>
<evidence type="ECO:0000259" key="1">
    <source>
        <dbReference type="Pfam" id="PF01636"/>
    </source>
</evidence>
<dbReference type="PANTHER" id="PTHR21310">
    <property type="entry name" value="AMINOGLYCOSIDE PHOSPHOTRANSFERASE-RELATED-RELATED"/>
    <property type="match status" value="1"/>
</dbReference>
<dbReference type="InterPro" id="IPR051678">
    <property type="entry name" value="AGP_Transferase"/>
</dbReference>
<dbReference type="InParanoid" id="A0A7C8IPL9"/>
<dbReference type="Gene3D" id="3.90.1200.10">
    <property type="match status" value="1"/>
</dbReference>
<dbReference type="Gene3D" id="3.30.200.20">
    <property type="entry name" value="Phosphorylase Kinase, domain 1"/>
    <property type="match status" value="1"/>
</dbReference>
<dbReference type="AlphaFoldDB" id="A0A7C8IPL9"/>
<accession>A0A7C8IPL9</accession>
<dbReference type="Proteomes" id="UP000481858">
    <property type="component" value="Unassembled WGS sequence"/>
</dbReference>
<dbReference type="InterPro" id="IPR011009">
    <property type="entry name" value="Kinase-like_dom_sf"/>
</dbReference>
<organism evidence="2 3">
    <name type="scientific">Xylaria multiplex</name>
    <dbReference type="NCBI Taxonomy" id="323545"/>
    <lineage>
        <taxon>Eukaryota</taxon>
        <taxon>Fungi</taxon>
        <taxon>Dikarya</taxon>
        <taxon>Ascomycota</taxon>
        <taxon>Pezizomycotina</taxon>
        <taxon>Sordariomycetes</taxon>
        <taxon>Xylariomycetidae</taxon>
        <taxon>Xylariales</taxon>
        <taxon>Xylariaceae</taxon>
        <taxon>Xylaria</taxon>
    </lineage>
</organism>
<reference evidence="2 3" key="1">
    <citation type="submission" date="2019-12" db="EMBL/GenBank/DDBJ databases">
        <title>Draft genome sequence of the ascomycete Xylaria multiplex DSM 110363.</title>
        <authorList>
            <person name="Buettner E."/>
            <person name="Kellner H."/>
        </authorList>
    </citation>
    <scope>NUCLEOTIDE SEQUENCE [LARGE SCALE GENOMIC DNA]</scope>
    <source>
        <strain evidence="2 3">DSM 110363</strain>
    </source>
</reference>
<proteinExistence type="predicted"/>
<gene>
    <name evidence="2" type="ORF">GQX73_g5270</name>
</gene>